<dbReference type="Pfam" id="PF09341">
    <property type="entry name" value="Pcc1"/>
    <property type="match status" value="1"/>
</dbReference>
<organism evidence="2">
    <name type="scientific">Candidatus Heimdallarchaeum endolithica</name>
    <dbReference type="NCBI Taxonomy" id="2876572"/>
    <lineage>
        <taxon>Archaea</taxon>
        <taxon>Promethearchaeati</taxon>
        <taxon>Candidatus Heimdallarchaeota</taxon>
        <taxon>Candidatus Heimdallarchaeia (ex Rinke et al. 2021) (nom. nud.)</taxon>
        <taxon>Candidatus Heimdallarchaeales</taxon>
        <taxon>Candidatus Heimdallarchaeaceae</taxon>
        <taxon>Candidatus Heimdallarchaeum</taxon>
    </lineage>
</organism>
<comment type="similarity">
    <text evidence="1">Belongs to the CTAG/PCC1 family.</text>
</comment>
<dbReference type="InterPro" id="IPR015419">
    <property type="entry name" value="CTAG/Pcc1"/>
</dbReference>
<protein>
    <submittedName>
        <fullName evidence="2">CTAG/PCC1 family protein</fullName>
    </submittedName>
</protein>
<evidence type="ECO:0000256" key="1">
    <source>
        <dbReference type="ARBA" id="ARBA00007073"/>
    </source>
</evidence>
<proteinExistence type="inferred from homology"/>
<accession>A0A9Y1FMR6</accession>
<reference evidence="2" key="1">
    <citation type="journal article" date="2022" name="Nat. Microbiol.">
        <title>Unique mobile elements and scalable gene flow at the prokaryote-eukaryote boundary revealed by circularized Asgard archaea genomes.</title>
        <authorList>
            <person name="Wu F."/>
            <person name="Speth D.R."/>
            <person name="Philosof A."/>
            <person name="Cremiere A."/>
            <person name="Narayanan A."/>
            <person name="Barco R.A."/>
            <person name="Connon S.A."/>
            <person name="Amend J.P."/>
            <person name="Antoshechkin I.A."/>
            <person name="Orphan V.J."/>
        </authorList>
    </citation>
    <scope>NUCLEOTIDE SEQUENCE</scope>
    <source>
        <strain evidence="2">PR6</strain>
    </source>
</reference>
<dbReference type="Proteomes" id="UP001200513">
    <property type="component" value="Chromosome"/>
</dbReference>
<dbReference type="EMBL" id="CP084167">
    <property type="protein sequence ID" value="UJG42341.1"/>
    <property type="molecule type" value="Genomic_DNA"/>
</dbReference>
<dbReference type="Gene3D" id="3.30.310.50">
    <property type="entry name" value="Alpha-D-phosphohexomutase, C-terminal domain"/>
    <property type="match status" value="1"/>
</dbReference>
<dbReference type="AlphaFoldDB" id="A0A9Y1FMR6"/>
<evidence type="ECO:0000313" key="2">
    <source>
        <dbReference type="EMBL" id="UJG42341.1"/>
    </source>
</evidence>
<dbReference type="NCBIfam" id="NF011470">
    <property type="entry name" value="PRK14887.1"/>
    <property type="match status" value="1"/>
</dbReference>
<sequence length="88" mass="10111">MEKTSRTETKIIIVCEDSQTAKIIKDCLEPENELLDNKTQIISTVKENNLEIIIYSTTSISSLRNTIDDIFHTIRLAENVLLKTERET</sequence>
<name>A0A9Y1FMR6_9ARCH</name>
<gene>
    <name evidence="2" type="ORF">K9W46_07980</name>
</gene>